<keyword evidence="2" id="KW-0812">Transmembrane</keyword>
<comment type="caution">
    <text evidence="3">The sequence shown here is derived from an EMBL/GenBank/DDBJ whole genome shotgun (WGS) entry which is preliminary data.</text>
</comment>
<dbReference type="EMBL" id="JBJQOH010000004">
    <property type="protein sequence ID" value="KAL3687202.1"/>
    <property type="molecule type" value="Genomic_DNA"/>
</dbReference>
<sequence length="364" mass="39509">MANPCASLLRLQCLPVASPRFSRNSFHVFAQSSQCTNSPQMFPLESSQGLRSCPQGFTGPAKIIGAVSLSGGWHSLRWRGFGMSETRATKSEITRAAVSTEQEDSAKTLQRGGGGGMGGPNDGGGGGGGGGDAVNWISSALIFAFWAGLLYYGATMAPNQTSYRDFYFIQKLSGLYGDDGFAMNKVLTAEFFMMGLWPLLYTALLIPSGRSRKGVPIWPFAGLSFAVGAFALLPYFGLWRPPPPRVPKDELRRWPLSLLESKITAVFAIISAVVLLGYAGLAGADQWAEFSQYFRESRFIHVMTIDFLTLTTLCPFWVYNDLAVRKGSDAIEPLLALSFLPLLGPAIYLLLRPSLPTSMIEESP</sequence>
<evidence type="ECO:0008006" key="5">
    <source>
        <dbReference type="Google" id="ProtNLM"/>
    </source>
</evidence>
<accession>A0ABD3H9D7</accession>
<feature type="transmembrane region" description="Helical" evidence="2">
    <location>
        <begin position="258"/>
        <end position="278"/>
    </location>
</feature>
<evidence type="ECO:0000256" key="2">
    <source>
        <dbReference type="SAM" id="Phobius"/>
    </source>
</evidence>
<dbReference type="AlphaFoldDB" id="A0ABD3H9D7"/>
<feature type="region of interest" description="Disordered" evidence="1">
    <location>
        <begin position="95"/>
        <end position="127"/>
    </location>
</feature>
<proteinExistence type="predicted"/>
<evidence type="ECO:0000313" key="4">
    <source>
        <dbReference type="Proteomes" id="UP001633002"/>
    </source>
</evidence>
<dbReference type="PANTHER" id="PTHR36009:SF3">
    <property type="entry name" value="TRANSMEMBRANE PROTEIN"/>
    <property type="match status" value="1"/>
</dbReference>
<feature type="transmembrane region" description="Helical" evidence="2">
    <location>
        <begin position="299"/>
        <end position="318"/>
    </location>
</feature>
<dbReference type="PANTHER" id="PTHR36009">
    <property type="match status" value="1"/>
</dbReference>
<feature type="transmembrane region" description="Helical" evidence="2">
    <location>
        <begin position="218"/>
        <end position="238"/>
    </location>
</feature>
<feature type="transmembrane region" description="Helical" evidence="2">
    <location>
        <begin position="330"/>
        <end position="351"/>
    </location>
</feature>
<reference evidence="3 4" key="1">
    <citation type="submission" date="2024-09" db="EMBL/GenBank/DDBJ databases">
        <title>Chromosome-scale assembly of Riccia sorocarpa.</title>
        <authorList>
            <person name="Paukszto L."/>
        </authorList>
    </citation>
    <scope>NUCLEOTIDE SEQUENCE [LARGE SCALE GENOMIC DNA]</scope>
    <source>
        <strain evidence="3">LP-2024</strain>
        <tissue evidence="3">Aerial parts of the thallus</tissue>
    </source>
</reference>
<dbReference type="Proteomes" id="UP001633002">
    <property type="component" value="Unassembled WGS sequence"/>
</dbReference>
<keyword evidence="2" id="KW-1133">Transmembrane helix</keyword>
<feature type="transmembrane region" description="Helical" evidence="2">
    <location>
        <begin position="186"/>
        <end position="206"/>
    </location>
</feature>
<keyword evidence="2" id="KW-0472">Membrane</keyword>
<keyword evidence="4" id="KW-1185">Reference proteome</keyword>
<gene>
    <name evidence="3" type="ORF">R1sor_013511</name>
</gene>
<protein>
    <recommendedName>
        <fullName evidence="5">DUF2834 domain-containing protein</fullName>
    </recommendedName>
</protein>
<evidence type="ECO:0000256" key="1">
    <source>
        <dbReference type="SAM" id="MobiDB-lite"/>
    </source>
</evidence>
<name>A0ABD3H9D7_9MARC</name>
<feature type="compositionally biased region" description="Gly residues" evidence="1">
    <location>
        <begin position="111"/>
        <end position="127"/>
    </location>
</feature>
<feature type="transmembrane region" description="Helical" evidence="2">
    <location>
        <begin position="133"/>
        <end position="154"/>
    </location>
</feature>
<organism evidence="3 4">
    <name type="scientific">Riccia sorocarpa</name>
    <dbReference type="NCBI Taxonomy" id="122646"/>
    <lineage>
        <taxon>Eukaryota</taxon>
        <taxon>Viridiplantae</taxon>
        <taxon>Streptophyta</taxon>
        <taxon>Embryophyta</taxon>
        <taxon>Marchantiophyta</taxon>
        <taxon>Marchantiopsida</taxon>
        <taxon>Marchantiidae</taxon>
        <taxon>Marchantiales</taxon>
        <taxon>Ricciaceae</taxon>
        <taxon>Riccia</taxon>
    </lineage>
</organism>
<evidence type="ECO:0000313" key="3">
    <source>
        <dbReference type="EMBL" id="KAL3687202.1"/>
    </source>
</evidence>